<accession>A0A4Q1KNW7</accession>
<evidence type="ECO:0000313" key="2">
    <source>
        <dbReference type="EMBL" id="RXR31502.1"/>
    </source>
</evidence>
<dbReference type="RefSeq" id="WP_129464668.1">
    <property type="nucleotide sequence ID" value="NZ_SBKQ01000009.1"/>
</dbReference>
<organism evidence="2 3">
    <name type="scientific">Flavobacterium piscinae</name>
    <dbReference type="NCBI Taxonomy" id="2506424"/>
    <lineage>
        <taxon>Bacteria</taxon>
        <taxon>Pseudomonadati</taxon>
        <taxon>Bacteroidota</taxon>
        <taxon>Flavobacteriia</taxon>
        <taxon>Flavobacteriales</taxon>
        <taxon>Flavobacteriaceae</taxon>
        <taxon>Flavobacterium</taxon>
    </lineage>
</organism>
<reference evidence="3" key="1">
    <citation type="submission" date="2019-01" db="EMBL/GenBank/DDBJ databases">
        <title>Cytophagaceae bacterium strain CAR-16.</title>
        <authorList>
            <person name="Chen W.-M."/>
        </authorList>
    </citation>
    <scope>NUCLEOTIDE SEQUENCE [LARGE SCALE GENOMIC DNA]</scope>
    <source>
        <strain evidence="3">ICH-30</strain>
    </source>
</reference>
<comment type="caution">
    <text evidence="2">The sequence shown here is derived from an EMBL/GenBank/DDBJ whole genome shotgun (WGS) entry which is preliminary data.</text>
</comment>
<proteinExistence type="predicted"/>
<evidence type="ECO:0000256" key="1">
    <source>
        <dbReference type="SAM" id="Phobius"/>
    </source>
</evidence>
<gene>
    <name evidence="2" type="ORF">EQG68_09580</name>
</gene>
<dbReference type="Proteomes" id="UP000289734">
    <property type="component" value="Unassembled WGS sequence"/>
</dbReference>
<protein>
    <submittedName>
        <fullName evidence="2">Uncharacterized protein</fullName>
    </submittedName>
</protein>
<feature type="transmembrane region" description="Helical" evidence="1">
    <location>
        <begin position="6"/>
        <end position="24"/>
    </location>
</feature>
<keyword evidence="3" id="KW-1185">Reference proteome</keyword>
<name>A0A4Q1KNW7_9FLAO</name>
<dbReference type="AlphaFoldDB" id="A0A4Q1KNW7"/>
<keyword evidence="1" id="KW-0812">Transmembrane</keyword>
<keyword evidence="1" id="KW-0472">Membrane</keyword>
<keyword evidence="1" id="KW-1133">Transmembrane helix</keyword>
<sequence>MNIYLQITISIVTLFLSAYLAYYFGIQSIRSKEKDEKKKKLRKLLYHLLIVRKTSSDKLNFKKRLNQINEAQEKFLRELTGYSIEEFSNMNTKEIVEKQFSLISESLFNKLKNEAENSKKSIEVILTDYIEFDPLFSLSLKDYNSEIKTMFLEKVLTEYKNEVDFYLFEQLFVPHFEHKIIMEIDEVIHSITSRLDSKTQREVQELLIFYDNPTIDSSEFESYIKNVVVPINNSKDKNKNHESH</sequence>
<dbReference type="EMBL" id="SBKQ01000009">
    <property type="protein sequence ID" value="RXR31502.1"/>
    <property type="molecule type" value="Genomic_DNA"/>
</dbReference>
<evidence type="ECO:0000313" key="3">
    <source>
        <dbReference type="Proteomes" id="UP000289734"/>
    </source>
</evidence>